<protein>
    <recommendedName>
        <fullName evidence="2">DUF8035 domain-containing protein</fullName>
    </recommendedName>
</protein>
<comment type="caution">
    <text evidence="3">The sequence shown here is derived from an EMBL/GenBank/DDBJ whole genome shotgun (WGS) entry which is preliminary data.</text>
</comment>
<organism evidence="3 4">
    <name type="scientific">Lasiosphaeria hispida</name>
    <dbReference type="NCBI Taxonomy" id="260671"/>
    <lineage>
        <taxon>Eukaryota</taxon>
        <taxon>Fungi</taxon>
        <taxon>Dikarya</taxon>
        <taxon>Ascomycota</taxon>
        <taxon>Pezizomycotina</taxon>
        <taxon>Sordariomycetes</taxon>
        <taxon>Sordariomycetidae</taxon>
        <taxon>Sordariales</taxon>
        <taxon>Lasiosphaeriaceae</taxon>
        <taxon>Lasiosphaeria</taxon>
    </lineage>
</organism>
<sequence>MQVSQGGTAEPSDALVDEYAAKVYRRARASGPDFDDLATATRSLQKALQCLLSEIHDPDSPLNHSNPSGRGGRSPAYSRQLASLGEDSDFVLKQADTILERYGGPGEGRAGHGSSKRESGSQEKAKRVELVQRAVTSQKIKIDLFLDTVQLHSPTKTRQTLEKTDDKDLDVIKDKMDAAASRTFRKRRSANGGEDELWQDFKAELEKEGFDRDVLHKNKEVLRAYLRKAEPRPSRTIGSSSGSGRQNEGQASSDSDDLKSRDASQTALISTRDLMASDRQDADTTTKRLSSAYPPPNYSTSPGNRYLPPGAQPLLIPGTTTPVYGMLSPDTPQNQRFGAAPRYVPYTPQSAYGTSPNISSAPNLSSSAPPAGSEFTLTRRYSRLAPDSRGQEIPLEAKWTKIKRSLISPEVLEKAGVRYEARPDFVAVLGALSREKIAEYARLSHEARSARRRLVERSTWPETTRSQRQTAVGMVTDDSDGYYTTGDERSTRRARRGPSRGKASSRSRSRDRRPGFDPSDARSSDPVIVSPPSSVTGVTSPSSTVKPKPILKNRNPHVVRYDDDGPREVPHGYDSAEERRERQRARGRHSSKSRDRSRRHHRSRDRSRDRSRERDRDRKRDSRDSFASPDKYVNEPPILGFIRTLGENRDRDRDRNRDRDRDRDWDRDRDRDRDREGRRNTFKDTVKGAGIGSAAAALLSVLSEATRL</sequence>
<dbReference type="PANTHER" id="PTHR42081:SF2">
    <property type="entry name" value="NIPPED-B-LIKE PROTEIN B"/>
    <property type="match status" value="1"/>
</dbReference>
<feature type="region of interest" description="Disordered" evidence="1">
    <location>
        <begin position="55"/>
        <end position="80"/>
    </location>
</feature>
<keyword evidence="4" id="KW-1185">Reference proteome</keyword>
<feature type="compositionally biased region" description="Basic and acidic residues" evidence="1">
    <location>
        <begin position="445"/>
        <end position="456"/>
    </location>
</feature>
<evidence type="ECO:0000313" key="4">
    <source>
        <dbReference type="Proteomes" id="UP001275084"/>
    </source>
</evidence>
<evidence type="ECO:0000313" key="3">
    <source>
        <dbReference type="EMBL" id="KAK3339972.1"/>
    </source>
</evidence>
<dbReference type="Proteomes" id="UP001275084">
    <property type="component" value="Unassembled WGS sequence"/>
</dbReference>
<dbReference type="InterPro" id="IPR058348">
    <property type="entry name" value="DUF8035"/>
</dbReference>
<dbReference type="Pfam" id="PF26118">
    <property type="entry name" value="DUF8035"/>
    <property type="match status" value="1"/>
</dbReference>
<gene>
    <name evidence="3" type="ORF">B0T25DRAFT_366064</name>
</gene>
<feature type="compositionally biased region" description="Basic and acidic residues" evidence="1">
    <location>
        <begin position="512"/>
        <end position="523"/>
    </location>
</feature>
<feature type="compositionally biased region" description="Basic residues" evidence="1">
    <location>
        <begin position="582"/>
        <end position="605"/>
    </location>
</feature>
<accession>A0AAJ0H5Z3</accession>
<feature type="region of interest" description="Disordered" evidence="1">
    <location>
        <begin position="445"/>
        <end position="677"/>
    </location>
</feature>
<feature type="compositionally biased region" description="Basic and acidic residues" evidence="1">
    <location>
        <begin position="115"/>
        <end position="127"/>
    </location>
</feature>
<feature type="compositionally biased region" description="Basic and acidic residues" evidence="1">
    <location>
        <begin position="559"/>
        <end position="581"/>
    </location>
</feature>
<feature type="compositionally biased region" description="Basic residues" evidence="1">
    <location>
        <begin position="492"/>
        <end position="511"/>
    </location>
</feature>
<feature type="domain" description="DUF8035" evidence="2">
    <location>
        <begin position="397"/>
        <end position="449"/>
    </location>
</feature>
<feature type="region of interest" description="Disordered" evidence="1">
    <location>
        <begin position="226"/>
        <end position="312"/>
    </location>
</feature>
<reference evidence="3" key="2">
    <citation type="submission" date="2023-06" db="EMBL/GenBank/DDBJ databases">
        <authorList>
            <consortium name="Lawrence Berkeley National Laboratory"/>
            <person name="Haridas S."/>
            <person name="Hensen N."/>
            <person name="Bonometti L."/>
            <person name="Westerberg I."/>
            <person name="Brannstrom I.O."/>
            <person name="Guillou S."/>
            <person name="Cros-Aarteil S."/>
            <person name="Calhoun S."/>
            <person name="Kuo A."/>
            <person name="Mondo S."/>
            <person name="Pangilinan J."/>
            <person name="Riley R."/>
            <person name="Labutti K."/>
            <person name="Andreopoulos B."/>
            <person name="Lipzen A."/>
            <person name="Chen C."/>
            <person name="Yanf M."/>
            <person name="Daum C."/>
            <person name="Ng V."/>
            <person name="Clum A."/>
            <person name="Steindorff A."/>
            <person name="Ohm R."/>
            <person name="Martin F."/>
            <person name="Silar P."/>
            <person name="Natvig D."/>
            <person name="Lalanne C."/>
            <person name="Gautier V."/>
            <person name="Ament-Velasquez S.L."/>
            <person name="Kruys A."/>
            <person name="Hutchinson M.I."/>
            <person name="Powell A.J."/>
            <person name="Barry K."/>
            <person name="Miller A.N."/>
            <person name="Grigoriev I.V."/>
            <person name="Debuchy R."/>
            <person name="Gladieux P."/>
            <person name="Thoren M.H."/>
            <person name="Johannesson H."/>
        </authorList>
    </citation>
    <scope>NUCLEOTIDE SEQUENCE</scope>
    <source>
        <strain evidence="3">CBS 955.72</strain>
    </source>
</reference>
<feature type="compositionally biased region" description="Basic and acidic residues" evidence="1">
    <location>
        <begin position="646"/>
        <end position="677"/>
    </location>
</feature>
<name>A0AAJ0H5Z3_9PEZI</name>
<evidence type="ECO:0000259" key="2">
    <source>
        <dbReference type="Pfam" id="PF26118"/>
    </source>
</evidence>
<feature type="compositionally biased region" description="Low complexity" evidence="1">
    <location>
        <begin position="524"/>
        <end position="547"/>
    </location>
</feature>
<evidence type="ECO:0000256" key="1">
    <source>
        <dbReference type="SAM" id="MobiDB-lite"/>
    </source>
</evidence>
<proteinExistence type="predicted"/>
<dbReference type="PANTHER" id="PTHR42081">
    <property type="entry name" value="ZINC FINGER PROTEIN DHHC DOMAIN CONTAINING PROTEIN"/>
    <property type="match status" value="1"/>
</dbReference>
<dbReference type="EMBL" id="JAUIQD010000009">
    <property type="protein sequence ID" value="KAK3339972.1"/>
    <property type="molecule type" value="Genomic_DNA"/>
</dbReference>
<feature type="compositionally biased region" description="Basic and acidic residues" evidence="1">
    <location>
        <begin position="275"/>
        <end position="286"/>
    </location>
</feature>
<feature type="compositionally biased region" description="Basic and acidic residues" evidence="1">
    <location>
        <begin position="606"/>
        <end position="624"/>
    </location>
</feature>
<reference evidence="3" key="1">
    <citation type="journal article" date="2023" name="Mol. Phylogenet. Evol.">
        <title>Genome-scale phylogeny and comparative genomics of the fungal order Sordariales.</title>
        <authorList>
            <person name="Hensen N."/>
            <person name="Bonometti L."/>
            <person name="Westerberg I."/>
            <person name="Brannstrom I.O."/>
            <person name="Guillou S."/>
            <person name="Cros-Aarteil S."/>
            <person name="Calhoun S."/>
            <person name="Haridas S."/>
            <person name="Kuo A."/>
            <person name="Mondo S."/>
            <person name="Pangilinan J."/>
            <person name="Riley R."/>
            <person name="LaButti K."/>
            <person name="Andreopoulos B."/>
            <person name="Lipzen A."/>
            <person name="Chen C."/>
            <person name="Yan M."/>
            <person name="Daum C."/>
            <person name="Ng V."/>
            <person name="Clum A."/>
            <person name="Steindorff A."/>
            <person name="Ohm R.A."/>
            <person name="Martin F."/>
            <person name="Silar P."/>
            <person name="Natvig D.O."/>
            <person name="Lalanne C."/>
            <person name="Gautier V."/>
            <person name="Ament-Velasquez S.L."/>
            <person name="Kruys A."/>
            <person name="Hutchinson M.I."/>
            <person name="Powell A.J."/>
            <person name="Barry K."/>
            <person name="Miller A.N."/>
            <person name="Grigoriev I.V."/>
            <person name="Debuchy R."/>
            <person name="Gladieux P."/>
            <person name="Hiltunen Thoren M."/>
            <person name="Johannesson H."/>
        </authorList>
    </citation>
    <scope>NUCLEOTIDE SEQUENCE</scope>
    <source>
        <strain evidence="3">CBS 955.72</strain>
    </source>
</reference>
<dbReference type="AlphaFoldDB" id="A0AAJ0H5Z3"/>
<feature type="compositionally biased region" description="Polar residues" evidence="1">
    <location>
        <begin position="460"/>
        <end position="470"/>
    </location>
</feature>
<feature type="region of interest" description="Disordered" evidence="1">
    <location>
        <begin position="95"/>
        <end position="127"/>
    </location>
</feature>